<protein>
    <recommendedName>
        <fullName evidence="4">Glycosyl hydrolase</fullName>
    </recommendedName>
</protein>
<organism evidence="2 3">
    <name type="scientific">Pedococcus badiiscoriae</name>
    <dbReference type="NCBI Taxonomy" id="642776"/>
    <lineage>
        <taxon>Bacteria</taxon>
        <taxon>Bacillati</taxon>
        <taxon>Actinomycetota</taxon>
        <taxon>Actinomycetes</taxon>
        <taxon>Micrococcales</taxon>
        <taxon>Intrasporangiaceae</taxon>
        <taxon>Pedococcus</taxon>
    </lineage>
</organism>
<evidence type="ECO:0000313" key="2">
    <source>
        <dbReference type="EMBL" id="NYG08662.1"/>
    </source>
</evidence>
<keyword evidence="3" id="KW-1185">Reference proteome</keyword>
<dbReference type="Proteomes" id="UP000573599">
    <property type="component" value="Unassembled WGS sequence"/>
</dbReference>
<dbReference type="SUPFAM" id="SSF50939">
    <property type="entry name" value="Sialidases"/>
    <property type="match status" value="1"/>
</dbReference>
<dbReference type="RefSeq" id="WP_179423248.1">
    <property type="nucleotide sequence ID" value="NZ_JACCAB010000001.1"/>
</dbReference>
<proteinExistence type="predicted"/>
<dbReference type="InterPro" id="IPR036278">
    <property type="entry name" value="Sialidase_sf"/>
</dbReference>
<dbReference type="AlphaFoldDB" id="A0A852WTZ3"/>
<name>A0A852WTZ3_9MICO</name>
<evidence type="ECO:0000313" key="3">
    <source>
        <dbReference type="Proteomes" id="UP000573599"/>
    </source>
</evidence>
<feature type="region of interest" description="Disordered" evidence="1">
    <location>
        <begin position="1"/>
        <end position="30"/>
    </location>
</feature>
<dbReference type="EMBL" id="JACCAB010000001">
    <property type="protein sequence ID" value="NYG08662.1"/>
    <property type="molecule type" value="Genomic_DNA"/>
</dbReference>
<dbReference type="SUPFAM" id="SSF110296">
    <property type="entry name" value="Oligoxyloglucan reducing end-specific cellobiohydrolase"/>
    <property type="match status" value="1"/>
</dbReference>
<accession>A0A852WTZ3</accession>
<dbReference type="Gene3D" id="2.130.10.10">
    <property type="entry name" value="YVTN repeat-like/Quinoprotein amine dehydrogenase"/>
    <property type="match status" value="3"/>
</dbReference>
<reference evidence="2 3" key="1">
    <citation type="submission" date="2020-07" db="EMBL/GenBank/DDBJ databases">
        <title>Sequencing the genomes of 1000 actinobacteria strains.</title>
        <authorList>
            <person name="Klenk H.-P."/>
        </authorList>
    </citation>
    <scope>NUCLEOTIDE SEQUENCE [LARGE SCALE GENOMIC DNA]</scope>
    <source>
        <strain evidence="2 3">DSM 23987</strain>
    </source>
</reference>
<evidence type="ECO:0008006" key="4">
    <source>
        <dbReference type="Google" id="ProtNLM"/>
    </source>
</evidence>
<evidence type="ECO:0000256" key="1">
    <source>
        <dbReference type="SAM" id="MobiDB-lite"/>
    </source>
</evidence>
<gene>
    <name evidence="2" type="ORF">BJ986_003149</name>
</gene>
<dbReference type="InterPro" id="IPR015943">
    <property type="entry name" value="WD40/YVTN_repeat-like_dom_sf"/>
</dbReference>
<comment type="caution">
    <text evidence="2">The sequence shown here is derived from an EMBL/GenBank/DDBJ whole genome shotgun (WGS) entry which is preliminary data.</text>
</comment>
<sequence length="810" mass="83238">MASTANGHGNKHGHKLGFDGGPARASGDDDGAIADRAEQYASMRSAPGTSVSAAALVAARTQAAAMRTRGAQWAEQTTGPDNSEPAGYTDPVWSNAGAGFSITGGRVTALAVDGTETYAATAGGGVWSRHGNGGDWAPLSDDQPSLSTGALATNPADHSVWIGTGEANTNADSYLGTGVYRLATNGHGGPKGKLVQVGGSALVDHQVYRLLVDGPVVFAATSQGLYRTSSDGHGAWTRVLAPTEVQSPYVNHISDVAVKPGTNGQSLVAVNGYRGGSADNGIFSSTDGGTSWTKAAPTGDVDPSDIGRTTLAYAADGRLYALIESPAYLVSGQDPTGSATNLKGFYVSRSGSAAGPWTLLADSTKLQNSGSAITKTTSPGYNVGVQSWYNQALAVDPADPNTVFVSLEEVFKTTDGGATFTTPSPYWDYGLACGTTCPKTTHPDQHAVVVSNGRVVIGNDGGVYSRPAADNGYGNWTSLNATLHNLQFYDASAGLAGHKLAFWGGLQDNGTVVVPANGHSYAPAGGDGFNVIVDPANAQRAVGEYTNGTAYKTTDGGHSFETISPTCVGQDVGYGKRRPDCDPNARFQTPLAADTQDTNHWVEAGQFVWDTTKGWLTVCNPSACDWSPVFDLGAGHAATAVNSAKGVTYAAWVGGSGNPSAAFTRGIATNYGGTWHQLDVSTLPNRFIAGVSVDPRNGAHAYAAINGYSRRWIDGAGDGVIFETTDGGATWHDLSGNLPDAPGDAVVVAAGKIILATDVGVFAADLSAPTIWSRLGTSLPNAPVNNLTIASNGDVVAATHGRGIWTLSSR</sequence>